<dbReference type="InterPro" id="IPR050366">
    <property type="entry name" value="BP-dependent_transpt_permease"/>
</dbReference>
<evidence type="ECO:0000256" key="2">
    <source>
        <dbReference type="ARBA" id="ARBA00009306"/>
    </source>
</evidence>
<comment type="subcellular location">
    <subcellularLocation>
        <location evidence="1 10">Cell membrane</location>
        <topology evidence="1 10">Multi-pass membrane protein</topology>
    </subcellularLocation>
</comment>
<dbReference type="PANTHER" id="PTHR43386">
    <property type="entry name" value="OLIGOPEPTIDE TRANSPORT SYSTEM PERMEASE PROTEIN APPC"/>
    <property type="match status" value="1"/>
</dbReference>
<feature type="transmembrane region" description="Helical" evidence="10">
    <location>
        <begin position="220"/>
        <end position="245"/>
    </location>
</feature>
<sequence>MTTTTETPPPAAKAVTARDEAIRSPLREFWRKFRRQKLALTAGVALLALLLAAVFAPWIAPYDPAAPDYENVLEGVSALHWAGTDAYGRDIFSRILWGARISLAVGFLSVTLGGAVGILLGLFSGFYGRWIDTLVMRLCDVLLAFPGILLAIGIVAILGPGIENVIYAVAVFSVPVFARLVRGSTLALKQAVYVDAARAIGVRNGLLMLRHILPGTLPSVIVYFSMRIGTSILTAASLSFIGLGAQPPSPEWGAMLADGRSYLGVADHVTFYPGLAIFLTVLAFNLLGDGLRDALDPKLRQH</sequence>
<evidence type="ECO:0000256" key="6">
    <source>
        <dbReference type="ARBA" id="ARBA00022989"/>
    </source>
</evidence>
<reference evidence="13" key="1">
    <citation type="submission" date="2018-05" db="EMBL/GenBank/DDBJ databases">
        <title>Azospirillum thermophila sp. nov., a novel isolated from hot spring.</title>
        <authorList>
            <person name="Zhao Z."/>
        </authorList>
    </citation>
    <scope>NUCLEOTIDE SEQUENCE [LARGE SCALE GENOMIC DNA]</scope>
    <source>
        <strain evidence="13">CFH 70021</strain>
    </source>
</reference>
<dbReference type="InterPro" id="IPR035906">
    <property type="entry name" value="MetI-like_sf"/>
</dbReference>
<evidence type="ECO:0000256" key="7">
    <source>
        <dbReference type="ARBA" id="ARBA00023136"/>
    </source>
</evidence>
<protein>
    <recommendedName>
        <fullName evidence="9">Glutathione transport system permease protein GsiD</fullName>
    </recommendedName>
</protein>
<dbReference type="GO" id="GO:0005886">
    <property type="term" value="C:plasma membrane"/>
    <property type="evidence" value="ECO:0007669"/>
    <property type="project" value="UniProtKB-SubCell"/>
</dbReference>
<keyword evidence="4" id="KW-1003">Cell membrane</keyword>
<keyword evidence="3 10" id="KW-0813">Transport</keyword>
<dbReference type="Pfam" id="PF12911">
    <property type="entry name" value="OppC_N"/>
    <property type="match status" value="1"/>
</dbReference>
<dbReference type="EMBL" id="CP029354">
    <property type="protein sequence ID" value="AWK88365.1"/>
    <property type="molecule type" value="Genomic_DNA"/>
</dbReference>
<dbReference type="RefSeq" id="WP_109330565.1">
    <property type="nucleotide sequence ID" value="NZ_CP029354.1"/>
</dbReference>
<accession>A0A2S2CVD2</accession>
<evidence type="ECO:0000313" key="13">
    <source>
        <dbReference type="Proteomes" id="UP000245629"/>
    </source>
</evidence>
<dbReference type="Gene3D" id="1.10.3720.10">
    <property type="entry name" value="MetI-like"/>
    <property type="match status" value="1"/>
</dbReference>
<evidence type="ECO:0000313" key="12">
    <source>
        <dbReference type="EMBL" id="AWK88365.1"/>
    </source>
</evidence>
<comment type="function">
    <text evidence="8">Part of the ABC transporter complex GsiABCD involved in glutathione import. Probably responsible for the translocation of the substrate across the membrane.</text>
</comment>
<dbReference type="InterPro" id="IPR025966">
    <property type="entry name" value="OppC_N"/>
</dbReference>
<evidence type="ECO:0000256" key="4">
    <source>
        <dbReference type="ARBA" id="ARBA00022475"/>
    </source>
</evidence>
<dbReference type="PANTHER" id="PTHR43386:SF3">
    <property type="entry name" value="GLUTATHIONE TRANSPORT SYSTEM PERMEASE PROTEIN GSID"/>
    <property type="match status" value="1"/>
</dbReference>
<feature type="transmembrane region" description="Helical" evidence="10">
    <location>
        <begin position="269"/>
        <end position="288"/>
    </location>
</feature>
<dbReference type="Proteomes" id="UP000245629">
    <property type="component" value="Chromosome 3"/>
</dbReference>
<evidence type="ECO:0000256" key="5">
    <source>
        <dbReference type="ARBA" id="ARBA00022692"/>
    </source>
</evidence>
<feature type="domain" description="ABC transmembrane type-1" evidence="11">
    <location>
        <begin position="99"/>
        <end position="288"/>
    </location>
</feature>
<dbReference type="GO" id="GO:0071916">
    <property type="term" value="F:dipeptide transmembrane transporter activity"/>
    <property type="evidence" value="ECO:0007669"/>
    <property type="project" value="TreeGrafter"/>
</dbReference>
<dbReference type="AlphaFoldDB" id="A0A2S2CVD2"/>
<proteinExistence type="inferred from homology"/>
<keyword evidence="13" id="KW-1185">Reference proteome</keyword>
<dbReference type="InterPro" id="IPR000515">
    <property type="entry name" value="MetI-like"/>
</dbReference>
<dbReference type="Pfam" id="PF00528">
    <property type="entry name" value="BPD_transp_1"/>
    <property type="match status" value="1"/>
</dbReference>
<evidence type="ECO:0000256" key="1">
    <source>
        <dbReference type="ARBA" id="ARBA00004651"/>
    </source>
</evidence>
<keyword evidence="6 10" id="KW-1133">Transmembrane helix</keyword>
<name>A0A2S2CVD2_9PROT</name>
<evidence type="ECO:0000256" key="3">
    <source>
        <dbReference type="ARBA" id="ARBA00022448"/>
    </source>
</evidence>
<gene>
    <name evidence="12" type="ORF">DEW08_19970</name>
</gene>
<feature type="transmembrane region" description="Helical" evidence="10">
    <location>
        <begin position="38"/>
        <end position="60"/>
    </location>
</feature>
<dbReference type="OrthoDB" id="9766870at2"/>
<organism evidence="12 13">
    <name type="scientific">Azospirillum thermophilum</name>
    <dbReference type="NCBI Taxonomy" id="2202148"/>
    <lineage>
        <taxon>Bacteria</taxon>
        <taxon>Pseudomonadati</taxon>
        <taxon>Pseudomonadota</taxon>
        <taxon>Alphaproteobacteria</taxon>
        <taxon>Rhodospirillales</taxon>
        <taxon>Azospirillaceae</taxon>
        <taxon>Azospirillum</taxon>
    </lineage>
</organism>
<feature type="transmembrane region" description="Helical" evidence="10">
    <location>
        <begin position="101"/>
        <end position="126"/>
    </location>
</feature>
<dbReference type="CDD" id="cd06261">
    <property type="entry name" value="TM_PBP2"/>
    <property type="match status" value="1"/>
</dbReference>
<dbReference type="PROSITE" id="PS50928">
    <property type="entry name" value="ABC_TM1"/>
    <property type="match status" value="1"/>
</dbReference>
<keyword evidence="5 10" id="KW-0812">Transmembrane</keyword>
<dbReference type="SUPFAM" id="SSF161098">
    <property type="entry name" value="MetI-like"/>
    <property type="match status" value="1"/>
</dbReference>
<feature type="transmembrane region" description="Helical" evidence="10">
    <location>
        <begin position="165"/>
        <end position="181"/>
    </location>
</feature>
<dbReference type="KEGG" id="azz:DEW08_19970"/>
<evidence type="ECO:0000256" key="8">
    <source>
        <dbReference type="ARBA" id="ARBA00037215"/>
    </source>
</evidence>
<comment type="similarity">
    <text evidence="2 10">Belongs to the binding-protein-dependent transport system permease family.</text>
</comment>
<evidence type="ECO:0000256" key="9">
    <source>
        <dbReference type="ARBA" id="ARBA00041106"/>
    </source>
</evidence>
<feature type="transmembrane region" description="Helical" evidence="10">
    <location>
        <begin position="138"/>
        <end position="159"/>
    </location>
</feature>
<evidence type="ECO:0000256" key="10">
    <source>
        <dbReference type="RuleBase" id="RU363032"/>
    </source>
</evidence>
<evidence type="ECO:0000259" key="11">
    <source>
        <dbReference type="PROSITE" id="PS50928"/>
    </source>
</evidence>
<keyword evidence="7 10" id="KW-0472">Membrane</keyword>